<comment type="caution">
    <text evidence="3">The sequence shown here is derived from an EMBL/GenBank/DDBJ whole genome shotgun (WGS) entry which is preliminary data.</text>
</comment>
<organism evidence="3 4">
    <name type="scientific">Noviherbaspirillum pedocola</name>
    <dbReference type="NCBI Taxonomy" id="2801341"/>
    <lineage>
        <taxon>Bacteria</taxon>
        <taxon>Pseudomonadati</taxon>
        <taxon>Pseudomonadota</taxon>
        <taxon>Betaproteobacteria</taxon>
        <taxon>Burkholderiales</taxon>
        <taxon>Oxalobacteraceae</taxon>
        <taxon>Noviherbaspirillum</taxon>
    </lineage>
</organism>
<dbReference type="AlphaFoldDB" id="A0A934SVP9"/>
<protein>
    <submittedName>
        <fullName evidence="3">Toprim domain-containing protein</fullName>
    </submittedName>
</protein>
<dbReference type="InterPro" id="IPR013237">
    <property type="entry name" value="Phage_T7_Gp4_N"/>
</dbReference>
<evidence type="ECO:0000259" key="2">
    <source>
        <dbReference type="SMART" id="SM00778"/>
    </source>
</evidence>
<evidence type="ECO:0000313" key="3">
    <source>
        <dbReference type="EMBL" id="MBK4736011.1"/>
    </source>
</evidence>
<name>A0A934SVP9_9BURK</name>
<proteinExistence type="predicted"/>
<dbReference type="GO" id="GO:0008270">
    <property type="term" value="F:zinc ion binding"/>
    <property type="evidence" value="ECO:0007669"/>
    <property type="project" value="InterPro"/>
</dbReference>
<keyword evidence="4" id="KW-1185">Reference proteome</keyword>
<feature type="region of interest" description="Disordered" evidence="1">
    <location>
        <begin position="381"/>
        <end position="428"/>
    </location>
</feature>
<sequence length="428" mass="48361">MEAKYNQQQDRKRDDNERLDFTSFDWYSVLPQFGVDPRYLTKKHGPCPLCAINGAGGKAGTNKDRFRFDNKFLMGNYWCQTCGPGNAWNLMLACSGLPESEIMDRLRKIKGFQPVDSVARPVAPVRVDAELTEKEVAQNRKRLKQAESGARAIKPGDPVWQYLSKRVPGGDLRRLSPYIRFNPSMEFYEDEVVKVGPDRYDTKSVCRGRFPVMLAKVIDSERKGVTMHRTYLTPQGEKAPFEMVKKQMAGIRKLKGEAIPVCETPGSRVLGVCEGIETAWAVATAYRYSINVWALLNCVNLSVADIPDGKFDKVIIFADHDKIDPVTGHRPGEHRAAMLKEKLEARGIACEIRKPPKEGTDFADEWMAFYLARKATRPYIEQQAKGSDADRRQEQSSRPASAAPPIAENPRRSYPAPNSARETHSRYR</sequence>
<dbReference type="EMBL" id="JAEPBG010000006">
    <property type="protein sequence ID" value="MBK4736011.1"/>
    <property type="molecule type" value="Genomic_DNA"/>
</dbReference>
<gene>
    <name evidence="3" type="ORF">JJB74_15425</name>
</gene>
<dbReference type="InterPro" id="IPR055570">
    <property type="entry name" value="DUF7146"/>
</dbReference>
<dbReference type="InterPro" id="IPR006171">
    <property type="entry name" value="TOPRIM_dom"/>
</dbReference>
<evidence type="ECO:0000313" key="4">
    <source>
        <dbReference type="Proteomes" id="UP000622890"/>
    </source>
</evidence>
<dbReference type="Pfam" id="PF23639">
    <property type="entry name" value="DUF7146"/>
    <property type="match status" value="1"/>
</dbReference>
<dbReference type="Pfam" id="PF13362">
    <property type="entry name" value="Toprim_3"/>
    <property type="match status" value="1"/>
</dbReference>
<accession>A0A934SVP9</accession>
<feature type="domain" description="DNA primase/helicase Gp4 N-terminal Bacteriophage T7-like" evidence="2">
    <location>
        <begin position="42"/>
        <end position="88"/>
    </location>
</feature>
<reference evidence="3" key="1">
    <citation type="submission" date="2021-01" db="EMBL/GenBank/DDBJ databases">
        <title>Genome sequence of strain Noviherbaspirillum sp. DKR-6.</title>
        <authorList>
            <person name="Chaudhary D.K."/>
        </authorList>
    </citation>
    <scope>NUCLEOTIDE SEQUENCE</scope>
    <source>
        <strain evidence="3">DKR-6</strain>
    </source>
</reference>
<dbReference type="RefSeq" id="WP_200592987.1">
    <property type="nucleotide sequence ID" value="NZ_JAEPBG010000006.1"/>
</dbReference>
<dbReference type="SMART" id="SM00778">
    <property type="entry name" value="Prim_Zn_Ribbon"/>
    <property type="match status" value="1"/>
</dbReference>
<evidence type="ECO:0000256" key="1">
    <source>
        <dbReference type="SAM" id="MobiDB-lite"/>
    </source>
</evidence>
<dbReference type="Proteomes" id="UP000622890">
    <property type="component" value="Unassembled WGS sequence"/>
</dbReference>
<dbReference type="GO" id="GO:0004386">
    <property type="term" value="F:helicase activity"/>
    <property type="evidence" value="ECO:0007669"/>
    <property type="project" value="InterPro"/>
</dbReference>
<feature type="compositionally biased region" description="Low complexity" evidence="1">
    <location>
        <begin position="396"/>
        <end position="405"/>
    </location>
</feature>